<evidence type="ECO:0000313" key="2">
    <source>
        <dbReference type="EMBL" id="GLY75122.1"/>
    </source>
</evidence>
<proteinExistence type="predicted"/>
<dbReference type="InterPro" id="IPR028082">
    <property type="entry name" value="Peripla_BP_I"/>
</dbReference>
<dbReference type="EMBL" id="BSTJ01000003">
    <property type="protein sequence ID" value="GLY75122.1"/>
    <property type="molecule type" value="Genomic_DNA"/>
</dbReference>
<dbReference type="AlphaFoldDB" id="A0A9W6RJE1"/>
<dbReference type="RefSeq" id="WP_285621670.1">
    <property type="nucleotide sequence ID" value="NZ_BSTJ01000003.1"/>
</dbReference>
<feature type="region of interest" description="Disordered" evidence="1">
    <location>
        <begin position="832"/>
        <end position="851"/>
    </location>
</feature>
<organism evidence="2 3">
    <name type="scientific">Actinoallomurus iriomotensis</name>
    <dbReference type="NCBI Taxonomy" id="478107"/>
    <lineage>
        <taxon>Bacteria</taxon>
        <taxon>Bacillati</taxon>
        <taxon>Actinomycetota</taxon>
        <taxon>Actinomycetes</taxon>
        <taxon>Streptosporangiales</taxon>
        <taxon>Thermomonosporaceae</taxon>
        <taxon>Actinoallomurus</taxon>
    </lineage>
</organism>
<gene>
    <name evidence="2" type="ORF">Airi01_033890</name>
</gene>
<dbReference type="Proteomes" id="UP001165135">
    <property type="component" value="Unassembled WGS sequence"/>
</dbReference>
<comment type="caution">
    <text evidence="2">The sequence shown here is derived from an EMBL/GenBank/DDBJ whole genome shotgun (WGS) entry which is preliminary data.</text>
</comment>
<sequence>MLRRLDRLWQRPKWPNGEEALPIIYLVLDDDVHDPLPALRARLGESPGGPPPHALIHKALDRDDPDEDIDTVLREIVARLADKQPRRHPLRFPHYGLATWLLRLRLPAQTQPDDARRIIAGELKTLLRGRLPHIQNFDLEAAGFPWWIKLTYTLLPKLLLPVMSRTWRPLRWFPEHSPYAQAGNTFYELARSFTLGPRDPEKVDSLLVSAFLEDLHQAYRRTSLWGSGRRRTCYPVLLISCPRADGTRLRLVELLGLLRGQRPRGQRQRRYPLLVLAAGDPPGGESALNGLGEDRPAIAGVALDGWRSGLEARGAPARWFVLFRLSAPGTEENEEQARRKRHAQDEIQQEIAEIPLPRARRPWATYLGAAFAALCLVASVIAVPLVDHHQCRSVLSLPALHADMTREPGYGADQCVGVLPAGAHVPAELADVVKKINENNKVAEGNPDHVTIIHFSMLTPASAQSVRVAREELRGLAIAQKETLSDQYPIRLLLANAGDGMRYADVAAEEIRHRARKDERIMGVVSLGLSTEQTAVAIRLLGNAGVVTVGSATTSDVLVSASSSYFQVSPNNRREAQVAADYAQRQGYRSVRIFYSGDTHDIYSTDLAKYLRTAFGDHRIAVRAVEPYQTDPGGPGTVINLLGASACAANRSAHELVVYAGRAERFNAFLNGIKLSCQDRYPQILADDDVSRFVLAGQNKAYPHLKLDYLALASSALWGKNCAEAKQNYSFYALYDQMFGGACDENKDGRALLNYDALTVLKIAVWNALQTGSRFPPPSNAIVSGLNNIRNRNKVTAASGDIDFGGQDPRVPADKAILILRTTADQPCLVETEGELSKQPHISGDCPDKSG</sequence>
<accession>A0A9W6RJE1</accession>
<evidence type="ECO:0000256" key="1">
    <source>
        <dbReference type="SAM" id="MobiDB-lite"/>
    </source>
</evidence>
<reference evidence="2" key="1">
    <citation type="submission" date="2023-03" db="EMBL/GenBank/DDBJ databases">
        <title>Actinoallomurus iriomotensis NBRC 103681.</title>
        <authorList>
            <person name="Ichikawa N."/>
            <person name="Sato H."/>
            <person name="Tonouchi N."/>
        </authorList>
    </citation>
    <scope>NUCLEOTIDE SEQUENCE</scope>
    <source>
        <strain evidence="2">NBRC 103681</strain>
    </source>
</reference>
<evidence type="ECO:0008006" key="4">
    <source>
        <dbReference type="Google" id="ProtNLM"/>
    </source>
</evidence>
<evidence type="ECO:0000313" key="3">
    <source>
        <dbReference type="Proteomes" id="UP001165135"/>
    </source>
</evidence>
<dbReference type="CDD" id="cd06268">
    <property type="entry name" value="PBP1_ABC_transporter_LIVBP-like"/>
    <property type="match status" value="1"/>
</dbReference>
<name>A0A9W6RJE1_9ACTN</name>
<dbReference type="Gene3D" id="3.40.50.2300">
    <property type="match status" value="2"/>
</dbReference>
<protein>
    <recommendedName>
        <fullName evidence="4">Receptor ligand binding region domain-containing protein</fullName>
    </recommendedName>
</protein>
<dbReference type="SUPFAM" id="SSF53822">
    <property type="entry name" value="Periplasmic binding protein-like I"/>
    <property type="match status" value="1"/>
</dbReference>